<comment type="caution">
    <text evidence="1">The sequence shown here is derived from an EMBL/GenBank/DDBJ whole genome shotgun (WGS) entry which is preliminary data.</text>
</comment>
<protein>
    <submittedName>
        <fullName evidence="1">Ribosomal protein S19e</fullName>
    </submittedName>
</protein>
<reference evidence="1 2" key="1">
    <citation type="journal article" date="2018" name="Mol. Plant">
        <title>The genome of Artemisia annua provides insight into the evolution of Asteraceae family and artemisinin biosynthesis.</title>
        <authorList>
            <person name="Shen Q."/>
            <person name="Zhang L."/>
            <person name="Liao Z."/>
            <person name="Wang S."/>
            <person name="Yan T."/>
            <person name="Shi P."/>
            <person name="Liu M."/>
            <person name="Fu X."/>
            <person name="Pan Q."/>
            <person name="Wang Y."/>
            <person name="Lv Z."/>
            <person name="Lu X."/>
            <person name="Zhang F."/>
            <person name="Jiang W."/>
            <person name="Ma Y."/>
            <person name="Chen M."/>
            <person name="Hao X."/>
            <person name="Li L."/>
            <person name="Tang Y."/>
            <person name="Lv G."/>
            <person name="Zhou Y."/>
            <person name="Sun X."/>
            <person name="Brodelius P.E."/>
            <person name="Rose J.K.C."/>
            <person name="Tang K."/>
        </authorList>
    </citation>
    <scope>NUCLEOTIDE SEQUENCE [LARGE SCALE GENOMIC DNA]</scope>
    <source>
        <strain evidence="2">cv. Huhao1</strain>
        <tissue evidence="1">Leaf</tissue>
    </source>
</reference>
<keyword evidence="1" id="KW-0687">Ribonucleoprotein</keyword>
<evidence type="ECO:0000313" key="2">
    <source>
        <dbReference type="Proteomes" id="UP000245207"/>
    </source>
</evidence>
<evidence type="ECO:0000313" key="1">
    <source>
        <dbReference type="EMBL" id="PWA61480.1"/>
    </source>
</evidence>
<accession>A0A2U1MJN7</accession>
<dbReference type="GO" id="GO:0005840">
    <property type="term" value="C:ribosome"/>
    <property type="evidence" value="ECO:0007669"/>
    <property type="project" value="UniProtKB-KW"/>
</dbReference>
<keyword evidence="2" id="KW-1185">Reference proteome</keyword>
<gene>
    <name evidence="1" type="ORF">CTI12_AA358530</name>
</gene>
<sequence>METARTVKDVSPHEFIKAYAAHLKRSGKHHHDSRCRRCSCSPPQHTAAVKPVLLQPSIWKTRALDEGA</sequence>
<dbReference type="Gene3D" id="1.10.10.10">
    <property type="entry name" value="Winged helix-like DNA-binding domain superfamily/Winged helix DNA-binding domain"/>
    <property type="match status" value="1"/>
</dbReference>
<dbReference type="InterPro" id="IPR036388">
    <property type="entry name" value="WH-like_DNA-bd_sf"/>
</dbReference>
<name>A0A2U1MJN7_ARTAN</name>
<keyword evidence="1" id="KW-0689">Ribosomal protein</keyword>
<dbReference type="OrthoDB" id="1735996at2759"/>
<dbReference type="AlphaFoldDB" id="A0A2U1MJN7"/>
<proteinExistence type="predicted"/>
<dbReference type="EMBL" id="PKPP01005093">
    <property type="protein sequence ID" value="PWA61480.1"/>
    <property type="molecule type" value="Genomic_DNA"/>
</dbReference>
<organism evidence="1 2">
    <name type="scientific">Artemisia annua</name>
    <name type="common">Sweet wormwood</name>
    <dbReference type="NCBI Taxonomy" id="35608"/>
    <lineage>
        <taxon>Eukaryota</taxon>
        <taxon>Viridiplantae</taxon>
        <taxon>Streptophyta</taxon>
        <taxon>Embryophyta</taxon>
        <taxon>Tracheophyta</taxon>
        <taxon>Spermatophyta</taxon>
        <taxon>Magnoliopsida</taxon>
        <taxon>eudicotyledons</taxon>
        <taxon>Gunneridae</taxon>
        <taxon>Pentapetalae</taxon>
        <taxon>asterids</taxon>
        <taxon>campanulids</taxon>
        <taxon>Asterales</taxon>
        <taxon>Asteraceae</taxon>
        <taxon>Asteroideae</taxon>
        <taxon>Anthemideae</taxon>
        <taxon>Artemisiinae</taxon>
        <taxon>Artemisia</taxon>
    </lineage>
</organism>
<dbReference type="Proteomes" id="UP000245207">
    <property type="component" value="Unassembled WGS sequence"/>
</dbReference>
<dbReference type="STRING" id="35608.A0A2U1MJN7"/>